<comment type="caution">
    <text evidence="4">The sequence shown here is derived from an EMBL/GenBank/DDBJ whole genome shotgun (WGS) entry which is preliminary data.</text>
</comment>
<dbReference type="PANTHER" id="PTHR43004">
    <property type="entry name" value="TRK SYSTEM POTASSIUM UPTAKE PROTEIN"/>
    <property type="match status" value="1"/>
</dbReference>
<dbReference type="NCBIfam" id="NF006091">
    <property type="entry name" value="PRK08243.1"/>
    <property type="match status" value="1"/>
</dbReference>
<dbReference type="EC" id="1.14.13.2" evidence="4"/>
<dbReference type="PRINTS" id="PR00420">
    <property type="entry name" value="RNGMNOXGNASE"/>
</dbReference>
<dbReference type="Proteomes" id="UP000295244">
    <property type="component" value="Unassembled WGS sequence"/>
</dbReference>
<organism evidence="4 5">
    <name type="scientific">Rubrobacter taiwanensis</name>
    <dbReference type="NCBI Taxonomy" id="185139"/>
    <lineage>
        <taxon>Bacteria</taxon>
        <taxon>Bacillati</taxon>
        <taxon>Actinomycetota</taxon>
        <taxon>Rubrobacteria</taxon>
        <taxon>Rubrobacterales</taxon>
        <taxon>Rubrobacteraceae</taxon>
        <taxon>Rubrobacter</taxon>
    </lineage>
</organism>
<evidence type="ECO:0000313" key="4">
    <source>
        <dbReference type="EMBL" id="TCJ15067.1"/>
    </source>
</evidence>
<keyword evidence="4" id="KW-0560">Oxidoreductase</keyword>
<keyword evidence="1" id="KW-0285">Flavoprotein</keyword>
<evidence type="ECO:0000259" key="3">
    <source>
        <dbReference type="Pfam" id="PF01494"/>
    </source>
</evidence>
<dbReference type="AlphaFoldDB" id="A0A4R1BDG8"/>
<keyword evidence="4" id="KW-0503">Monooxygenase</keyword>
<dbReference type="InterPro" id="IPR012733">
    <property type="entry name" value="HB_mOase"/>
</dbReference>
<feature type="domain" description="FAD-binding" evidence="3">
    <location>
        <begin position="2"/>
        <end position="342"/>
    </location>
</feature>
<dbReference type="SUPFAM" id="SSF54373">
    <property type="entry name" value="FAD-linked reductases, C-terminal domain"/>
    <property type="match status" value="1"/>
</dbReference>
<dbReference type="InterPro" id="IPR036188">
    <property type="entry name" value="FAD/NAD-bd_sf"/>
</dbReference>
<dbReference type="GO" id="GO:0071949">
    <property type="term" value="F:FAD binding"/>
    <property type="evidence" value="ECO:0007669"/>
    <property type="project" value="InterPro"/>
</dbReference>
<dbReference type="Gene3D" id="3.50.50.60">
    <property type="entry name" value="FAD/NAD(P)-binding domain"/>
    <property type="match status" value="1"/>
</dbReference>
<evidence type="ECO:0000256" key="2">
    <source>
        <dbReference type="ARBA" id="ARBA00022827"/>
    </source>
</evidence>
<keyword evidence="5" id="KW-1185">Reference proteome</keyword>
<sequence length="390" mass="43866">MRTQVAIVGGGPAGLLLSHLLHLQGIDSVVLERRSREELEAEIRAGVLEQGTADLLNEIGVGERMMEEGARHRGINLQFGGRRHRIDFHALVGRGIMLYGQHEVVKDLIAARLAAGGKIIFEAEGVGVRDLKSEGPRVLFRKDGEEEELSCDFVAGCDGFHGVCRPCIPESACATYERRYPFGWFGILVKAPRSSEELIYCLNERGFALISTRSPEIQRMYFQCDPEDDVANWPDERIWEEMHARLANDEGWDLIEGEIIQKGIVQMRSFVIEPMQYGRLFLAGDAAHIVPPTGAKGMNLAVGDVRVLSRGLAEYYSSGRTDLLDAYTRTCLGRVWKAQRFSWWMTSMLHRFHQEDEFRYRLQLAELDYVTSSRAASASLAENYTGLPVE</sequence>
<dbReference type="EMBL" id="SKBU01000029">
    <property type="protein sequence ID" value="TCJ15067.1"/>
    <property type="molecule type" value="Genomic_DNA"/>
</dbReference>
<dbReference type="SUPFAM" id="SSF51905">
    <property type="entry name" value="FAD/NAD(P)-binding domain"/>
    <property type="match status" value="1"/>
</dbReference>
<accession>A0A4R1BDG8</accession>
<evidence type="ECO:0000313" key="5">
    <source>
        <dbReference type="Proteomes" id="UP000295244"/>
    </source>
</evidence>
<reference evidence="4 5" key="1">
    <citation type="submission" date="2019-03" db="EMBL/GenBank/DDBJ databases">
        <title>Whole genome sequence of a novel Rubrobacter taiwanensis strain, isolated from Yellowstone National Park.</title>
        <authorList>
            <person name="Freed S."/>
            <person name="Ramaley R.F."/>
            <person name="Kyndt J.A."/>
        </authorList>
    </citation>
    <scope>NUCLEOTIDE SEQUENCE [LARGE SCALE GENOMIC DNA]</scope>
    <source>
        <strain evidence="4 5">Yellowstone</strain>
    </source>
</reference>
<dbReference type="Gene3D" id="3.30.9.10">
    <property type="entry name" value="D-Amino Acid Oxidase, subunit A, domain 2"/>
    <property type="match status" value="1"/>
</dbReference>
<dbReference type="GO" id="GO:0043639">
    <property type="term" value="P:benzoate catabolic process"/>
    <property type="evidence" value="ECO:0007669"/>
    <property type="project" value="InterPro"/>
</dbReference>
<evidence type="ECO:0000256" key="1">
    <source>
        <dbReference type="ARBA" id="ARBA00022630"/>
    </source>
</evidence>
<gene>
    <name evidence="4" type="primary">pobA</name>
    <name evidence="4" type="ORF">E0L93_13490</name>
</gene>
<dbReference type="RefSeq" id="WP_132692605.1">
    <property type="nucleotide sequence ID" value="NZ_SKBU01000029.1"/>
</dbReference>
<dbReference type="Pfam" id="PF01494">
    <property type="entry name" value="FAD_binding_3"/>
    <property type="match status" value="1"/>
</dbReference>
<proteinExistence type="predicted"/>
<dbReference type="InterPro" id="IPR002938">
    <property type="entry name" value="FAD-bd"/>
</dbReference>
<dbReference type="InterPro" id="IPR050641">
    <property type="entry name" value="RIFMO-like"/>
</dbReference>
<name>A0A4R1BDG8_9ACTN</name>
<dbReference type="PANTHER" id="PTHR43004:SF3">
    <property type="entry name" value="P-HYDROXYBENZOATE HYDROXYLASE"/>
    <property type="match status" value="1"/>
</dbReference>
<dbReference type="OrthoDB" id="9791689at2"/>
<dbReference type="NCBIfam" id="TIGR02360">
    <property type="entry name" value="pbenz_hydroxyl"/>
    <property type="match status" value="1"/>
</dbReference>
<protein>
    <submittedName>
        <fullName evidence="4">4-hydroxybenzoate 3-monooxygenase</fullName>
        <ecNumber evidence="4">1.14.13.2</ecNumber>
    </submittedName>
</protein>
<dbReference type="GO" id="GO:0018659">
    <property type="term" value="F:4-hydroxybenzoate 3-monooxygenase activity"/>
    <property type="evidence" value="ECO:0007669"/>
    <property type="project" value="UniProtKB-EC"/>
</dbReference>
<keyword evidence="2" id="KW-0274">FAD</keyword>